<name>A0ABS6YZX6_9ACTN</name>
<dbReference type="Proteomes" id="UP000812013">
    <property type="component" value="Unassembled WGS sequence"/>
</dbReference>
<feature type="region of interest" description="Disordered" evidence="1">
    <location>
        <begin position="94"/>
        <end position="154"/>
    </location>
</feature>
<evidence type="ECO:0000313" key="2">
    <source>
        <dbReference type="EMBL" id="MBW5481033.1"/>
    </source>
</evidence>
<accession>A0ABS6YZX6</accession>
<gene>
    <name evidence="2" type="ORF">GPJ59_03785</name>
</gene>
<organism evidence="2 3">
    <name type="scientific">Streptomyces bambusae</name>
    <dbReference type="NCBI Taxonomy" id="1550616"/>
    <lineage>
        <taxon>Bacteria</taxon>
        <taxon>Bacillati</taxon>
        <taxon>Actinomycetota</taxon>
        <taxon>Actinomycetes</taxon>
        <taxon>Kitasatosporales</taxon>
        <taxon>Streptomycetaceae</taxon>
        <taxon>Streptomyces</taxon>
    </lineage>
</organism>
<keyword evidence="3" id="KW-1185">Reference proteome</keyword>
<proteinExistence type="predicted"/>
<reference evidence="2 3" key="1">
    <citation type="submission" date="2019-12" db="EMBL/GenBank/DDBJ databases">
        <title>Genome sequence of Streptomyces bambusae.</title>
        <authorList>
            <person name="Bansal K."/>
            <person name="Choksket S."/>
            <person name="Korpole S."/>
            <person name="Patil P.B."/>
        </authorList>
    </citation>
    <scope>NUCLEOTIDE SEQUENCE [LARGE SCALE GENOMIC DNA]</scope>
    <source>
        <strain evidence="2 3">SK60</strain>
    </source>
</reference>
<protein>
    <submittedName>
        <fullName evidence="2">Helix-turn-helix domain-containing protein</fullName>
    </submittedName>
</protein>
<evidence type="ECO:0000313" key="3">
    <source>
        <dbReference type="Proteomes" id="UP000812013"/>
    </source>
</evidence>
<comment type="caution">
    <text evidence="2">The sequence shown here is derived from an EMBL/GenBank/DDBJ whole genome shotgun (WGS) entry which is preliminary data.</text>
</comment>
<feature type="compositionally biased region" description="Pro residues" evidence="1">
    <location>
        <begin position="108"/>
        <end position="135"/>
    </location>
</feature>
<evidence type="ECO:0000256" key="1">
    <source>
        <dbReference type="SAM" id="MobiDB-lite"/>
    </source>
</evidence>
<dbReference type="EMBL" id="WTFF01000012">
    <property type="protein sequence ID" value="MBW5481033.1"/>
    <property type="molecule type" value="Genomic_DNA"/>
</dbReference>
<sequence>MHGRYVKISNLLAQHRELSITAIGLATHIQSLPEGAKVTIKVLAERFPEGEVRIAAALKELEEHGYLARYQERLRTGRVVSHIVSYNIPAAAEAPVDDDHHDDDDQPPPEPPPAPKPPVAEPPVVEPPAPDPAVPPAAAELPEPSDSATPETHAEAQDLLARLRLRDPRLLLSERDVNRLAPAVATWLERGIRPSIVSATLAGGLPVEPIRAPAALLAHRLREWLPPRLLPPPVVEAGPSGDRVIHPFVNCEGCELAFRSPEPGYCRDCAPGDSAVA</sequence>